<evidence type="ECO:0000313" key="8">
    <source>
        <dbReference type="Proteomes" id="UP001050691"/>
    </source>
</evidence>
<reference evidence="7" key="1">
    <citation type="submission" date="2021-10" db="EMBL/GenBank/DDBJ databases">
        <title>De novo Genome Assembly of Clathrus columnatus (Basidiomycota, Fungi) Using Illumina and Nanopore Sequence Data.</title>
        <authorList>
            <person name="Ogiso-Tanaka E."/>
            <person name="Itagaki H."/>
            <person name="Hosoya T."/>
            <person name="Hosaka K."/>
        </authorList>
    </citation>
    <scope>NUCLEOTIDE SEQUENCE</scope>
    <source>
        <strain evidence="7">MO-923</strain>
    </source>
</reference>
<feature type="transmembrane region" description="Helical" evidence="5">
    <location>
        <begin position="107"/>
        <end position="129"/>
    </location>
</feature>
<dbReference type="InterPro" id="IPR050911">
    <property type="entry name" value="DRAM/TMEM150_Autophagy_Mod"/>
</dbReference>
<feature type="domain" description="CWH43-like N-terminal" evidence="6">
    <location>
        <begin position="62"/>
        <end position="200"/>
    </location>
</feature>
<protein>
    <recommendedName>
        <fullName evidence="6">CWH43-like N-terminal domain-containing protein</fullName>
    </recommendedName>
</protein>
<feature type="transmembrane region" description="Helical" evidence="5">
    <location>
        <begin position="12"/>
        <end position="31"/>
    </location>
</feature>
<evidence type="ECO:0000313" key="7">
    <source>
        <dbReference type="EMBL" id="GJJ08627.1"/>
    </source>
</evidence>
<accession>A0AAV5A1X0</accession>
<keyword evidence="3 5" id="KW-1133">Transmembrane helix</keyword>
<comment type="subcellular location">
    <subcellularLocation>
        <location evidence="1">Endomembrane system</location>
        <topology evidence="1">Multi-pass membrane protein</topology>
    </subcellularLocation>
</comment>
<dbReference type="Proteomes" id="UP001050691">
    <property type="component" value="Unassembled WGS sequence"/>
</dbReference>
<evidence type="ECO:0000259" key="6">
    <source>
        <dbReference type="Pfam" id="PF10277"/>
    </source>
</evidence>
<dbReference type="Pfam" id="PF10277">
    <property type="entry name" value="Frag1"/>
    <property type="match status" value="2"/>
</dbReference>
<organism evidence="7 8">
    <name type="scientific">Clathrus columnatus</name>
    <dbReference type="NCBI Taxonomy" id="1419009"/>
    <lineage>
        <taxon>Eukaryota</taxon>
        <taxon>Fungi</taxon>
        <taxon>Dikarya</taxon>
        <taxon>Basidiomycota</taxon>
        <taxon>Agaricomycotina</taxon>
        <taxon>Agaricomycetes</taxon>
        <taxon>Phallomycetidae</taxon>
        <taxon>Phallales</taxon>
        <taxon>Clathraceae</taxon>
        <taxon>Clathrus</taxon>
    </lineage>
</organism>
<dbReference type="AlphaFoldDB" id="A0AAV5A1X0"/>
<dbReference type="GO" id="GO:0005886">
    <property type="term" value="C:plasma membrane"/>
    <property type="evidence" value="ECO:0007669"/>
    <property type="project" value="TreeGrafter"/>
</dbReference>
<keyword evidence="8" id="KW-1185">Reference proteome</keyword>
<sequence>MSLYKLSPLVPALGTVAWCGGLLAMIITWAAEGKPHYVSQQGSIPFISDIGAAERWFRHSGRLLPNLRQRERTFAILAIFGSTLGGVALILLSIFDTARHEKLHRAFLLIFMVGVALSAIFTCLEFRWLNRAHRGSKQLRTSYIAKGIIVFVLVSLSIGFGGALDARHNAADILTILTAVLEWVIGFGFTFYLLTFIIDLLVMEETVEDGESLWHNNGMRQQTD</sequence>
<evidence type="ECO:0000256" key="2">
    <source>
        <dbReference type="ARBA" id="ARBA00022692"/>
    </source>
</evidence>
<evidence type="ECO:0000256" key="5">
    <source>
        <dbReference type="SAM" id="Phobius"/>
    </source>
</evidence>
<keyword evidence="4 5" id="KW-0472">Membrane</keyword>
<feature type="transmembrane region" description="Helical" evidence="5">
    <location>
        <begin position="74"/>
        <end position="95"/>
    </location>
</feature>
<keyword evidence="2 5" id="KW-0812">Transmembrane</keyword>
<proteinExistence type="predicted"/>
<dbReference type="GO" id="GO:0012505">
    <property type="term" value="C:endomembrane system"/>
    <property type="evidence" value="ECO:0007669"/>
    <property type="project" value="UniProtKB-SubCell"/>
</dbReference>
<dbReference type="EMBL" id="BPWL01000003">
    <property type="protein sequence ID" value="GJJ08627.1"/>
    <property type="molecule type" value="Genomic_DNA"/>
</dbReference>
<evidence type="ECO:0000256" key="1">
    <source>
        <dbReference type="ARBA" id="ARBA00004127"/>
    </source>
</evidence>
<name>A0AAV5A1X0_9AGAM</name>
<feature type="domain" description="CWH43-like N-terminal" evidence="6">
    <location>
        <begin position="9"/>
        <end position="53"/>
    </location>
</feature>
<gene>
    <name evidence="7" type="ORF">Clacol_002846</name>
</gene>
<evidence type="ECO:0000256" key="3">
    <source>
        <dbReference type="ARBA" id="ARBA00022989"/>
    </source>
</evidence>
<dbReference type="InterPro" id="IPR019402">
    <property type="entry name" value="CWH43_N"/>
</dbReference>
<feature type="transmembrane region" description="Helical" evidence="5">
    <location>
        <begin position="141"/>
        <end position="161"/>
    </location>
</feature>
<feature type="transmembrane region" description="Helical" evidence="5">
    <location>
        <begin position="173"/>
        <end position="194"/>
    </location>
</feature>
<dbReference type="PANTHER" id="PTHR21324">
    <property type="entry name" value="FASTING-INDUCIBLE INTEGRAL MEMBRANE PROTEIN TM6P1-RELATED"/>
    <property type="match status" value="1"/>
</dbReference>
<evidence type="ECO:0000256" key="4">
    <source>
        <dbReference type="ARBA" id="ARBA00023136"/>
    </source>
</evidence>
<comment type="caution">
    <text evidence="7">The sequence shown here is derived from an EMBL/GenBank/DDBJ whole genome shotgun (WGS) entry which is preliminary data.</text>
</comment>
<dbReference type="PANTHER" id="PTHR21324:SF2">
    <property type="entry name" value="EG:22E5.9 PROTEIN"/>
    <property type="match status" value="1"/>
</dbReference>